<reference evidence="1" key="1">
    <citation type="submission" date="2020-08" db="EMBL/GenBank/DDBJ databases">
        <title>Genome public.</title>
        <authorList>
            <person name="Liu C."/>
            <person name="Sun Q."/>
        </authorList>
    </citation>
    <scope>NUCLEOTIDE SEQUENCE</scope>
    <source>
        <strain evidence="1">NSJ-32</strain>
    </source>
</reference>
<organism evidence="1 2">
    <name type="scientific">Bianquea renquensis</name>
    <dbReference type="NCBI Taxonomy" id="2763661"/>
    <lineage>
        <taxon>Bacteria</taxon>
        <taxon>Bacillati</taxon>
        <taxon>Bacillota</taxon>
        <taxon>Clostridia</taxon>
        <taxon>Eubacteriales</taxon>
        <taxon>Bianqueaceae</taxon>
        <taxon>Bianquea</taxon>
    </lineage>
</organism>
<comment type="caution">
    <text evidence="1">The sequence shown here is derived from an EMBL/GenBank/DDBJ whole genome shotgun (WGS) entry which is preliminary data.</text>
</comment>
<protein>
    <submittedName>
        <fullName evidence="1">Uncharacterized protein</fullName>
    </submittedName>
</protein>
<name>A0A926HZY4_9FIRM</name>
<dbReference type="Proteomes" id="UP000657006">
    <property type="component" value="Unassembled WGS sequence"/>
</dbReference>
<evidence type="ECO:0000313" key="2">
    <source>
        <dbReference type="Proteomes" id="UP000657006"/>
    </source>
</evidence>
<proteinExistence type="predicted"/>
<gene>
    <name evidence="1" type="ORF">H8730_03500</name>
</gene>
<dbReference type="RefSeq" id="WP_177718710.1">
    <property type="nucleotide sequence ID" value="NZ_JACRSQ010000003.1"/>
</dbReference>
<dbReference type="AlphaFoldDB" id="A0A926HZY4"/>
<sequence length="362" mass="42454">MTHENYILYLKGTIDTYPSKTKKHINKLFTDADIVKNTSQLSLGNVSESAIDVKDLELTEKIKTCLAQNKEAIKLFEEWEFTKDYKYSVVFTCENFQQLLNNAQSLAKTMQSPSDESAMMFEYLKTPITFDSDGLFILKFNLKFAAIDPLNENEIFLKYPVLIVLHKESELIELRFDVLKRVFIPDKKEQSVYSDLIDDIIRYVYENLNTDLVPLDLDYLVSEVKQDSHETRVMAEYRKLPSGGNAQLEVGNNQEYVLPIIGELKELIKKHQTELEQAPILKEALEQFIFENDELSDYSWIELMWENEIKTRSIRAKFIFNYRNKSYCLIQHYFNNVLIGMERMNHVIDYINAHRNITANED</sequence>
<keyword evidence="2" id="KW-1185">Reference proteome</keyword>
<accession>A0A926HZY4</accession>
<dbReference type="EMBL" id="JACRSQ010000003">
    <property type="protein sequence ID" value="MBC8542614.1"/>
    <property type="molecule type" value="Genomic_DNA"/>
</dbReference>
<evidence type="ECO:0000313" key="1">
    <source>
        <dbReference type="EMBL" id="MBC8542614.1"/>
    </source>
</evidence>